<evidence type="ECO:0000313" key="3">
    <source>
        <dbReference type="Proteomes" id="UP001235840"/>
    </source>
</evidence>
<organism evidence="2 3">
    <name type="scientific">Caldalkalibacillus horti</name>
    <dbReference type="NCBI Taxonomy" id="77523"/>
    <lineage>
        <taxon>Bacteria</taxon>
        <taxon>Bacillati</taxon>
        <taxon>Bacillota</taxon>
        <taxon>Bacilli</taxon>
        <taxon>Bacillales</taxon>
        <taxon>Bacillaceae</taxon>
        <taxon>Caldalkalibacillus</taxon>
    </lineage>
</organism>
<dbReference type="HAMAP" id="MF_01851">
    <property type="entry name" value="UPF0637"/>
    <property type="match status" value="1"/>
</dbReference>
<dbReference type="RefSeq" id="WP_307395535.1">
    <property type="nucleotide sequence ID" value="NZ_BAAADK010000003.1"/>
</dbReference>
<keyword evidence="3" id="KW-1185">Reference proteome</keyword>
<comment type="caution">
    <text evidence="2">The sequence shown here is derived from an EMBL/GenBank/DDBJ whole genome shotgun (WGS) entry which is preliminary data.</text>
</comment>
<dbReference type="Proteomes" id="UP001235840">
    <property type="component" value="Unassembled WGS sequence"/>
</dbReference>
<evidence type="ECO:0000313" key="2">
    <source>
        <dbReference type="EMBL" id="MDQ0166934.1"/>
    </source>
</evidence>
<evidence type="ECO:0000256" key="1">
    <source>
        <dbReference type="HAMAP-Rule" id="MF_01851"/>
    </source>
</evidence>
<dbReference type="SUPFAM" id="SSF142913">
    <property type="entry name" value="YktB/PF0168-like"/>
    <property type="match status" value="1"/>
</dbReference>
<dbReference type="InterPro" id="IPR053707">
    <property type="entry name" value="UPF0637_domain_sf"/>
</dbReference>
<gene>
    <name evidence="2" type="ORF">J2S11_002850</name>
</gene>
<accession>A0ABT9W124</accession>
<protein>
    <recommendedName>
        <fullName evidence="1">UPF0637 protein J2S11_002850</fullName>
    </recommendedName>
</protein>
<dbReference type="PIRSF" id="PIRSF021332">
    <property type="entry name" value="DUF1054"/>
    <property type="match status" value="1"/>
</dbReference>
<proteinExistence type="inferred from homology"/>
<comment type="similarity">
    <text evidence="1">Belongs to the UPF0637 family.</text>
</comment>
<dbReference type="InterPro" id="IPR009403">
    <property type="entry name" value="UPF0637"/>
</dbReference>
<dbReference type="EMBL" id="JAUSTY010000011">
    <property type="protein sequence ID" value="MDQ0166934.1"/>
    <property type="molecule type" value="Genomic_DNA"/>
</dbReference>
<dbReference type="Pfam" id="PF06335">
    <property type="entry name" value="DUF1054"/>
    <property type="match status" value="1"/>
</dbReference>
<name>A0ABT9W124_9BACI</name>
<dbReference type="Gene3D" id="3.30.930.20">
    <property type="entry name" value="Protein of unknown function DUF1054"/>
    <property type="match status" value="1"/>
</dbReference>
<sequence>MTFTGFTQQDFDVFHIEGLDERMAALIKLIRPKLEELGTRLQKPLSELVGEEMFPHVAKHARRTVNPPNDTWVAWANNKRGYKQHPHFQVGMWESHLFVWFALIYECPTKQDFAKVALKEAATIYKQIPDSFVWSIDHMRPEAIPQSELKQKDVKEMLIRLRDVKKAELLCGIHIDRHDPILTDGAALEDKILDTFEQLSALYKLSLRVRV</sequence>
<reference evidence="2 3" key="1">
    <citation type="submission" date="2023-07" db="EMBL/GenBank/DDBJ databases">
        <title>Genomic Encyclopedia of Type Strains, Phase IV (KMG-IV): sequencing the most valuable type-strain genomes for metagenomic binning, comparative biology and taxonomic classification.</title>
        <authorList>
            <person name="Goeker M."/>
        </authorList>
    </citation>
    <scope>NUCLEOTIDE SEQUENCE [LARGE SCALE GENOMIC DNA]</scope>
    <source>
        <strain evidence="2 3">DSM 12751</strain>
    </source>
</reference>